<evidence type="ECO:0000313" key="2">
    <source>
        <dbReference type="Proteomes" id="UP000016587"/>
    </source>
</evidence>
<dbReference type="EMBL" id="CP006585">
    <property type="protein sequence ID" value="AGW12089.1"/>
    <property type="molecule type" value="Genomic_DNA"/>
</dbReference>
<evidence type="ECO:0000313" key="1">
    <source>
        <dbReference type="EMBL" id="AGW12089.1"/>
    </source>
</evidence>
<dbReference type="Proteomes" id="UP000016587">
    <property type="component" value="Chromosome"/>
</dbReference>
<dbReference type="PATRIC" id="fig|1121448.10.peg.154"/>
<dbReference type="HOGENOM" id="CLU_471542_0_0_7"/>
<dbReference type="AlphaFoldDB" id="T2G7D5"/>
<protein>
    <submittedName>
        <fullName evidence="1">Uncharacterized protein</fullName>
    </submittedName>
</protein>
<reference evidence="2" key="2">
    <citation type="submission" date="2013-07" db="EMBL/GenBank/DDBJ databases">
        <authorList>
            <person name="Morais-Silva F.O."/>
            <person name="Rezende A.M."/>
            <person name="Pimentel C."/>
            <person name="Resende D.M."/>
            <person name="Santos C.I."/>
            <person name="Clemente C."/>
            <person name="de Oliveira L.M."/>
            <person name="da Silva S.M."/>
            <person name="Costa D.A."/>
            <person name="Varela-Raposo A."/>
            <person name="Horacio E.C.A."/>
            <person name="Matos M."/>
            <person name="Flores O."/>
            <person name="Ruiz J.C."/>
            <person name="Rodrigues-Pousada C."/>
        </authorList>
    </citation>
    <scope>NUCLEOTIDE SEQUENCE [LARGE SCALE GENOMIC DNA]</scope>
    <source>
        <strain evidence="2">ATCC 19364 / DSM 1382 / NCIMB 9332 / VKM B-1759</strain>
    </source>
</reference>
<proteinExistence type="predicted"/>
<dbReference type="RefSeq" id="WP_021758675.1">
    <property type="nucleotide sequence ID" value="NC_022444.1"/>
</dbReference>
<name>T2G7D5_MEGG1</name>
<dbReference type="STRING" id="1121448.DGI_0152"/>
<dbReference type="KEGG" id="dgg:DGI_0152"/>
<gene>
    <name evidence="1" type="ORF">DGI_0152</name>
</gene>
<accession>T2G7D5</accession>
<sequence>MSLMDMQWRQCLDPYPEGDGQTYFPVRDEATVRVVIPGARIRRSGNVVRLGLLPIPRGLVNAASAYGYIVGRVVVGHQSEAVDAEPWDFDGNQVALTFGGDPCAVVRAGDAPVSDPVPFELVAGRDLVVSVILSGHGVSSQYWPCVGTIEDTGARLFMAAGRAACEATAPREVVEFFNDLGNAACIPFVATLETPADATLNMLPLATNAGPAVWDSIETPPADAVLRWRIPAAALALPPGGVSQVRLALQPGSEAWDVTAAQIGPAASSGWDFAGDSATVTFSGQAGVTVAPGALARSDAVPLNLLPSAAPDILVSLTVPAGAVLPRHARVLADGGTVLPWTYAMNGSPFMPGDGTPFALAGLEGSGTAETPPHPVYEVLGGNVGSIYYNNPMQLPAGAHVRILLPRQAVPGIVSTPPASATQARVVLFWHDMPWTSGIPDAAGNVRCWTLAGLRLGFAAHGPDLPLYQFEAAPVAIPFPGRGYPLAVDGPLVSDWFDLPRAWTPADRFLLSLELAQPLDVWQLAGGWQAVWSIWTGTAGSTLAPPAGGTPAPQWPNTTPLPFMRVGQQPFVRMVEVR</sequence>
<reference evidence="1 2" key="1">
    <citation type="journal article" date="2013" name="J. Bacteriol.">
        <title>Roles of HynAB and Ech, the only two hydrogenases found in the model sulfate reducer Desulfovibrio gigas.</title>
        <authorList>
            <person name="Morais-Silva F.O."/>
            <person name="Santos C.I."/>
            <person name="Rodrigues R."/>
            <person name="Pereira I.A."/>
            <person name="Rodrigues-Pousada C."/>
        </authorList>
    </citation>
    <scope>NUCLEOTIDE SEQUENCE [LARGE SCALE GENOMIC DNA]</scope>
    <source>
        <strain evidence="2">ATCC 19364 / DSM 1382 / NCIMB 9332 / VKM B-1759</strain>
    </source>
</reference>
<keyword evidence="2" id="KW-1185">Reference proteome</keyword>
<dbReference type="OrthoDB" id="1828825at2"/>
<organism evidence="1 2">
    <name type="scientific">Megalodesulfovibrio gigas (strain ATCC 19364 / DSM 1382 / NCIMB 9332 / VKM B-1759)</name>
    <name type="common">Desulfovibrio gigas</name>
    <dbReference type="NCBI Taxonomy" id="1121448"/>
    <lineage>
        <taxon>Bacteria</taxon>
        <taxon>Pseudomonadati</taxon>
        <taxon>Thermodesulfobacteriota</taxon>
        <taxon>Desulfovibrionia</taxon>
        <taxon>Desulfovibrionales</taxon>
        <taxon>Desulfovibrionaceae</taxon>
        <taxon>Megalodesulfovibrio</taxon>
    </lineage>
</organism>